<keyword evidence="1" id="KW-1133">Transmembrane helix</keyword>
<evidence type="ECO:0000313" key="2">
    <source>
        <dbReference type="EMBL" id="SPP89553.1"/>
    </source>
</evidence>
<sequence>QSVRGTEIVEKFRMNRRYQPAVPKNLLTCLTFFGIGICTIACTFSGSVLSAPSPTMYPRYF</sequence>
<keyword evidence="1" id="KW-0472">Membrane</keyword>
<keyword evidence="3" id="KW-1185">Reference proteome</keyword>
<reference evidence="3" key="1">
    <citation type="submission" date="2018-01" db="EMBL/GenBank/DDBJ databases">
        <authorList>
            <person name="Alioto T."/>
            <person name="Alioto T."/>
        </authorList>
    </citation>
    <scope>NUCLEOTIDE SEQUENCE [LARGE SCALE GENOMIC DNA]</scope>
</reference>
<evidence type="ECO:0000256" key="1">
    <source>
        <dbReference type="SAM" id="Phobius"/>
    </source>
</evidence>
<organism evidence="2 3">
    <name type="scientific">Drosophila guanche</name>
    <name type="common">Fruit fly</name>
    <dbReference type="NCBI Taxonomy" id="7266"/>
    <lineage>
        <taxon>Eukaryota</taxon>
        <taxon>Metazoa</taxon>
        <taxon>Ecdysozoa</taxon>
        <taxon>Arthropoda</taxon>
        <taxon>Hexapoda</taxon>
        <taxon>Insecta</taxon>
        <taxon>Pterygota</taxon>
        <taxon>Neoptera</taxon>
        <taxon>Endopterygota</taxon>
        <taxon>Diptera</taxon>
        <taxon>Brachycera</taxon>
        <taxon>Muscomorpha</taxon>
        <taxon>Ephydroidea</taxon>
        <taxon>Drosophilidae</taxon>
        <taxon>Drosophila</taxon>
        <taxon>Sophophora</taxon>
    </lineage>
</organism>
<dbReference type="Proteomes" id="UP000268350">
    <property type="component" value="Unassembled WGS sequence"/>
</dbReference>
<dbReference type="EMBL" id="OUUW01000022">
    <property type="protein sequence ID" value="SPP89553.1"/>
    <property type="molecule type" value="Genomic_DNA"/>
</dbReference>
<name>A0A3B0K892_DROGU</name>
<dbReference type="AlphaFoldDB" id="A0A3B0K892"/>
<feature type="transmembrane region" description="Helical" evidence="1">
    <location>
        <begin position="26"/>
        <end position="51"/>
    </location>
</feature>
<proteinExistence type="predicted"/>
<gene>
    <name evidence="2" type="ORF">DGUA_6G020160</name>
</gene>
<feature type="non-terminal residue" evidence="2">
    <location>
        <position position="61"/>
    </location>
</feature>
<evidence type="ECO:0000313" key="3">
    <source>
        <dbReference type="Proteomes" id="UP000268350"/>
    </source>
</evidence>
<protein>
    <submittedName>
        <fullName evidence="2">Blast:Retrovirus-related Pol polyprotein from transposon gypsy</fullName>
    </submittedName>
</protein>
<keyword evidence="1" id="KW-0812">Transmembrane</keyword>
<feature type="non-terminal residue" evidence="2">
    <location>
        <position position="1"/>
    </location>
</feature>
<dbReference type="OrthoDB" id="10620895at2759"/>
<accession>A0A3B0K892</accession>